<dbReference type="GO" id="GO:0008270">
    <property type="term" value="F:zinc ion binding"/>
    <property type="evidence" value="ECO:0007669"/>
    <property type="project" value="UniProtKB-KW"/>
</dbReference>
<accession>A0A1I7TCC1</accession>
<evidence type="ECO:0000313" key="5">
    <source>
        <dbReference type="WBParaSite" id="Csp11.Scaffold58.g351.t2"/>
    </source>
</evidence>
<dbReference type="PANTHER" id="PTHR36945">
    <property type="entry name" value="HIGH INCIDENCE OF MALES (INCREASED X CHROMOSOME LOSS)-RELATED-RELATED"/>
    <property type="match status" value="1"/>
</dbReference>
<dbReference type="GO" id="GO:0045132">
    <property type="term" value="P:meiotic chromosome segregation"/>
    <property type="evidence" value="ECO:0007669"/>
    <property type="project" value="TreeGrafter"/>
</dbReference>
<dbReference type="PANTHER" id="PTHR36945:SF2">
    <property type="entry name" value="C2H2-TYPE DOMAIN-CONTAINING PROTEIN"/>
    <property type="match status" value="1"/>
</dbReference>
<keyword evidence="1" id="KW-0862">Zinc</keyword>
<feature type="domain" description="C2H2-type" evidence="3">
    <location>
        <begin position="502"/>
        <end position="530"/>
    </location>
</feature>
<evidence type="ECO:0000313" key="4">
    <source>
        <dbReference type="Proteomes" id="UP000095282"/>
    </source>
</evidence>
<protein>
    <submittedName>
        <fullName evidence="5">C2H2-type domain-containing protein</fullName>
    </submittedName>
</protein>
<dbReference type="AlphaFoldDB" id="A0A1I7TCC1"/>
<organism evidence="4 5">
    <name type="scientific">Caenorhabditis tropicalis</name>
    <dbReference type="NCBI Taxonomy" id="1561998"/>
    <lineage>
        <taxon>Eukaryota</taxon>
        <taxon>Metazoa</taxon>
        <taxon>Ecdysozoa</taxon>
        <taxon>Nematoda</taxon>
        <taxon>Chromadorea</taxon>
        <taxon>Rhabditida</taxon>
        <taxon>Rhabditina</taxon>
        <taxon>Rhabditomorpha</taxon>
        <taxon>Rhabditoidea</taxon>
        <taxon>Rhabditidae</taxon>
        <taxon>Peloderinae</taxon>
        <taxon>Caenorhabditis</taxon>
    </lineage>
</organism>
<proteinExistence type="predicted"/>
<feature type="region of interest" description="Disordered" evidence="2">
    <location>
        <begin position="245"/>
        <end position="269"/>
    </location>
</feature>
<dbReference type="InterPro" id="IPR053360">
    <property type="entry name" value="Zinc_finger_domain"/>
</dbReference>
<feature type="region of interest" description="Disordered" evidence="2">
    <location>
        <begin position="574"/>
        <end position="593"/>
    </location>
</feature>
<sequence>MTCDDWKTFIQVNIYGRTLQDLNQKGIGEIGCPNVWIGEPIMYNATSSQSCSSNQSLNDIEPENDNMNHVPALSTTLATVKCPRFSTPAVSQFAVDRKFTLNLPENFSRISSNGEEMLQMTDDNDNDVEEVLNEMIETIVGSEKEKKVVLSTTVTKIDVPRSSTPIHSQVNVLETVTLNIHEAISDIESNDDGEVISEQEEGRLENKAFLKRQHEKDIKSLTYISARRRRTRRLSAPNLLNNVKIEYGSPEPKKKRPALSRSTTQRKLPVPCDISPKAHSFNLDFIGQKMGFQDENEAAVENSPIYYPVETDQEFTDNFVTSMRIEHEEEVMNKSAETKPFPMLGTSEDLYSSGQFEPLVYSDLAVMKTEVSAHEQQNDSAPGHTMSGDVSMNMDYGENEMEGNYFSASEGDETEVMMVEELSQGHFTPPPPGLIKTKSILKGSSFIWSSKNKRTSKQRKLDETHQIKCHFENCTKVLSWKIRYGKQRLLDHALCHISDKCLACRECDTPFSTSRQIHYHYKKSHPELKCGNFNILEVFKLELDDVAVGDIFDKCFGPHSLVVGKVGKIRNSRQKREKIKTENENEDDHNELPSTSSNALFYFRRIH</sequence>
<reference evidence="5" key="1">
    <citation type="submission" date="2016-11" db="UniProtKB">
        <authorList>
            <consortium name="WormBaseParasite"/>
        </authorList>
    </citation>
    <scope>IDENTIFICATION</scope>
</reference>
<dbReference type="Proteomes" id="UP000095282">
    <property type="component" value="Unplaced"/>
</dbReference>
<keyword evidence="1" id="KW-0479">Metal-binding</keyword>
<evidence type="ECO:0000256" key="2">
    <source>
        <dbReference type="SAM" id="MobiDB-lite"/>
    </source>
</evidence>
<keyword evidence="4" id="KW-1185">Reference proteome</keyword>
<evidence type="ECO:0000256" key="1">
    <source>
        <dbReference type="PROSITE-ProRule" id="PRU00042"/>
    </source>
</evidence>
<evidence type="ECO:0000259" key="3">
    <source>
        <dbReference type="PROSITE" id="PS50157"/>
    </source>
</evidence>
<keyword evidence="1" id="KW-0863">Zinc-finger</keyword>
<name>A0A1I7TCC1_9PELO</name>
<dbReference type="GO" id="GO:0000794">
    <property type="term" value="C:condensed nuclear chromosome"/>
    <property type="evidence" value="ECO:0007669"/>
    <property type="project" value="TreeGrafter"/>
</dbReference>
<dbReference type="InterPro" id="IPR013087">
    <property type="entry name" value="Znf_C2H2_type"/>
</dbReference>
<dbReference type="STRING" id="1561998.A0A1I7TCC1"/>
<dbReference type="eggNOG" id="ENOG502R659">
    <property type="taxonomic scope" value="Eukaryota"/>
</dbReference>
<dbReference type="WBParaSite" id="Csp11.Scaffold58.g351.t2">
    <property type="protein sequence ID" value="Csp11.Scaffold58.g351.t2"/>
    <property type="gene ID" value="Csp11.Scaffold58.g351"/>
</dbReference>
<dbReference type="PROSITE" id="PS50157">
    <property type="entry name" value="ZINC_FINGER_C2H2_2"/>
    <property type="match status" value="1"/>
</dbReference>
<dbReference type="PROSITE" id="PS00028">
    <property type="entry name" value="ZINC_FINGER_C2H2_1"/>
    <property type="match status" value="1"/>
</dbReference>